<evidence type="ECO:0000313" key="2">
    <source>
        <dbReference type="EMBL" id="CAG9169753.1"/>
    </source>
</evidence>
<sequence>MAINYIRLEDSLSTIINRLLPAHVTSDSAGLYRHFEAKRDHAWEKLMSIREANQASFNRAAALGSAGGLAGIGLVVVAGPATLPVGAAVSLLSAGYFAARGITNKLRDAVAERDLQKKQDLLDHAAHEEFAGDGRRTGLLTRIYRRVADTLSGYEAKASRINARIDGLAGAGTADVPAVKRILAQEVSAGFAEYLRRNVIDSSSKSAHLLSRLNAMADVRDLLPETGRNAPGRGEGPAVLAGVLQGGSMVLKGIELNKRERPGFFAEGREKGLAGDPVEDEPDRRIRPR</sequence>
<evidence type="ECO:0000256" key="1">
    <source>
        <dbReference type="SAM" id="MobiDB-lite"/>
    </source>
</evidence>
<name>A0ABM8WQM3_9BURK</name>
<gene>
    <name evidence="2" type="ORF">LMG23994_01646</name>
</gene>
<proteinExistence type="predicted"/>
<accession>A0ABM8WQM3</accession>
<evidence type="ECO:0000313" key="3">
    <source>
        <dbReference type="Proteomes" id="UP000701702"/>
    </source>
</evidence>
<dbReference type="RefSeq" id="WP_224001213.1">
    <property type="nucleotide sequence ID" value="NZ_CAJZAF010000007.1"/>
</dbReference>
<protein>
    <submittedName>
        <fullName evidence="2">Uncharacterized protein</fullName>
    </submittedName>
</protein>
<feature type="region of interest" description="Disordered" evidence="1">
    <location>
        <begin position="265"/>
        <end position="289"/>
    </location>
</feature>
<dbReference type="EMBL" id="CAJZAF010000007">
    <property type="protein sequence ID" value="CAG9169753.1"/>
    <property type="molecule type" value="Genomic_DNA"/>
</dbReference>
<comment type="caution">
    <text evidence="2">The sequence shown here is derived from an EMBL/GenBank/DDBJ whole genome shotgun (WGS) entry which is preliminary data.</text>
</comment>
<reference evidence="2 3" key="1">
    <citation type="submission" date="2021-08" db="EMBL/GenBank/DDBJ databases">
        <authorList>
            <person name="Peeters C."/>
        </authorList>
    </citation>
    <scope>NUCLEOTIDE SEQUENCE [LARGE SCALE GENOMIC DNA]</scope>
    <source>
        <strain evidence="2 3">LMG 23994</strain>
    </source>
</reference>
<dbReference type="Proteomes" id="UP000701702">
    <property type="component" value="Unassembled WGS sequence"/>
</dbReference>
<organism evidence="2 3">
    <name type="scientific">Cupriavidus pinatubonensis</name>
    <dbReference type="NCBI Taxonomy" id="248026"/>
    <lineage>
        <taxon>Bacteria</taxon>
        <taxon>Pseudomonadati</taxon>
        <taxon>Pseudomonadota</taxon>
        <taxon>Betaproteobacteria</taxon>
        <taxon>Burkholderiales</taxon>
        <taxon>Burkholderiaceae</taxon>
        <taxon>Cupriavidus</taxon>
    </lineage>
</organism>
<keyword evidence="3" id="KW-1185">Reference proteome</keyword>